<comment type="caution">
    <text evidence="3">The sequence shown here is derived from an EMBL/GenBank/DDBJ whole genome shotgun (WGS) entry which is preliminary data.</text>
</comment>
<dbReference type="Proteomes" id="UP000648352">
    <property type="component" value="Unassembled WGS sequence"/>
</dbReference>
<name>A0ABR8S1N8_9MICO</name>
<gene>
    <name evidence="3" type="ORF">H9651_07055</name>
</gene>
<evidence type="ECO:0000313" key="3">
    <source>
        <dbReference type="EMBL" id="MBD7957392.1"/>
    </source>
</evidence>
<evidence type="ECO:0000259" key="2">
    <source>
        <dbReference type="SMART" id="SM00849"/>
    </source>
</evidence>
<dbReference type="InterPro" id="IPR036866">
    <property type="entry name" value="RibonucZ/Hydroxyglut_hydro"/>
</dbReference>
<dbReference type="InterPro" id="IPR001279">
    <property type="entry name" value="Metallo-B-lactamas"/>
</dbReference>
<proteinExistence type="predicted"/>
<dbReference type="RefSeq" id="WP_191718600.1">
    <property type="nucleotide sequence ID" value="NZ_JACSQP010000004.1"/>
</dbReference>
<evidence type="ECO:0000256" key="1">
    <source>
        <dbReference type="SAM" id="MobiDB-lite"/>
    </source>
</evidence>
<protein>
    <submittedName>
        <fullName evidence="3">MBL fold metallo-hydrolase</fullName>
    </submittedName>
</protein>
<feature type="region of interest" description="Disordered" evidence="1">
    <location>
        <begin position="263"/>
        <end position="282"/>
    </location>
</feature>
<accession>A0ABR8S1N8</accession>
<feature type="compositionally biased region" description="Low complexity" evidence="1">
    <location>
        <begin position="267"/>
        <end position="282"/>
    </location>
</feature>
<dbReference type="Pfam" id="PF00753">
    <property type="entry name" value="Lactamase_B"/>
    <property type="match status" value="1"/>
</dbReference>
<sequence>MLTPVADRVFVHQSELLRNNTVVVHGTHGVLLVDPGITATEMQCLADDLRALGLPVVAGFATHPDWDHVLWHPAFGDAPRWATADAAAFMHDLRGRPDWHDRVVEGLPPEVIDEVPLEQFGLLTALPAGTTHLPWDGPAVRMLAHPAHAIGHAALLVVGCRVLIAGDMLSDVFVPMPDIAGAADPLGDYLVGLDVLAGTADEADVVVPGHGSPGDAAALRERVARDRAYIEALRGGGELHDRRIDDPEPGWEWVRELHAGQVESLQRTSGRSWSSSTGKETE</sequence>
<keyword evidence="4" id="KW-1185">Reference proteome</keyword>
<dbReference type="SMART" id="SM00849">
    <property type="entry name" value="Lactamase_B"/>
    <property type="match status" value="1"/>
</dbReference>
<dbReference type="PANTHER" id="PTHR42951:SF22">
    <property type="entry name" value="METALLO BETA-LACTAMASE SUPERFAMILY LIPOPROTEIN"/>
    <property type="match status" value="1"/>
</dbReference>
<dbReference type="InterPro" id="IPR050855">
    <property type="entry name" value="NDM-1-like"/>
</dbReference>
<organism evidence="3 4">
    <name type="scientific">Microbacterium pullorum</name>
    <dbReference type="NCBI Taxonomy" id="2762236"/>
    <lineage>
        <taxon>Bacteria</taxon>
        <taxon>Bacillati</taxon>
        <taxon>Actinomycetota</taxon>
        <taxon>Actinomycetes</taxon>
        <taxon>Micrococcales</taxon>
        <taxon>Microbacteriaceae</taxon>
        <taxon>Microbacterium</taxon>
    </lineage>
</organism>
<reference evidence="3 4" key="1">
    <citation type="submission" date="2020-08" db="EMBL/GenBank/DDBJ databases">
        <title>A Genomic Blueprint of the Chicken Gut Microbiome.</title>
        <authorList>
            <person name="Gilroy R."/>
            <person name="Ravi A."/>
            <person name="Getino M."/>
            <person name="Pursley I."/>
            <person name="Horton D.L."/>
            <person name="Alikhan N.-F."/>
            <person name="Baker D."/>
            <person name="Gharbi K."/>
            <person name="Hall N."/>
            <person name="Watson M."/>
            <person name="Adriaenssens E.M."/>
            <person name="Foster-Nyarko E."/>
            <person name="Jarju S."/>
            <person name="Secka A."/>
            <person name="Antonio M."/>
            <person name="Oren A."/>
            <person name="Chaudhuri R."/>
            <person name="La Ragione R.M."/>
            <person name="Hildebrand F."/>
            <person name="Pallen M.J."/>
        </authorList>
    </citation>
    <scope>NUCLEOTIDE SEQUENCE [LARGE SCALE GENOMIC DNA]</scope>
    <source>
        <strain evidence="3 4">Sa4CUA7</strain>
    </source>
</reference>
<dbReference type="Gene3D" id="3.60.15.10">
    <property type="entry name" value="Ribonuclease Z/Hydroxyacylglutathione hydrolase-like"/>
    <property type="match status" value="1"/>
</dbReference>
<evidence type="ECO:0000313" key="4">
    <source>
        <dbReference type="Proteomes" id="UP000648352"/>
    </source>
</evidence>
<dbReference type="PANTHER" id="PTHR42951">
    <property type="entry name" value="METALLO-BETA-LACTAMASE DOMAIN-CONTAINING"/>
    <property type="match status" value="1"/>
</dbReference>
<dbReference type="SUPFAM" id="SSF56281">
    <property type="entry name" value="Metallo-hydrolase/oxidoreductase"/>
    <property type="match status" value="1"/>
</dbReference>
<feature type="domain" description="Metallo-beta-lactamase" evidence="2">
    <location>
        <begin position="18"/>
        <end position="210"/>
    </location>
</feature>
<dbReference type="EMBL" id="JACSQP010000004">
    <property type="protein sequence ID" value="MBD7957392.1"/>
    <property type="molecule type" value="Genomic_DNA"/>
</dbReference>